<protein>
    <recommendedName>
        <fullName evidence="12">Biopolymer transporter ExbD</fullName>
    </recommendedName>
</protein>
<comment type="similarity">
    <text evidence="2 7">Belongs to the ExbD/TolR family.</text>
</comment>
<keyword evidence="5 9" id="KW-1133">Transmembrane helix</keyword>
<evidence type="ECO:0000256" key="5">
    <source>
        <dbReference type="ARBA" id="ARBA00022989"/>
    </source>
</evidence>
<accession>A0A1M3L283</accession>
<keyword evidence="7" id="KW-0813">Transport</keyword>
<evidence type="ECO:0000256" key="2">
    <source>
        <dbReference type="ARBA" id="ARBA00005811"/>
    </source>
</evidence>
<dbReference type="Gene3D" id="3.30.420.270">
    <property type="match status" value="1"/>
</dbReference>
<keyword evidence="7" id="KW-0653">Protein transport</keyword>
<comment type="caution">
    <text evidence="10">The sequence shown here is derived from an EMBL/GenBank/DDBJ whole genome shotgun (WGS) entry which is preliminary data.</text>
</comment>
<dbReference type="PANTHER" id="PTHR30558:SF3">
    <property type="entry name" value="BIOPOLYMER TRANSPORT PROTEIN EXBD-RELATED"/>
    <property type="match status" value="1"/>
</dbReference>
<dbReference type="GO" id="GO:0005886">
    <property type="term" value="C:plasma membrane"/>
    <property type="evidence" value="ECO:0007669"/>
    <property type="project" value="UniProtKB-SubCell"/>
</dbReference>
<dbReference type="PANTHER" id="PTHR30558">
    <property type="entry name" value="EXBD MEMBRANE COMPONENT OF PMF-DRIVEN MACROMOLECULE IMPORT SYSTEM"/>
    <property type="match status" value="1"/>
</dbReference>
<keyword evidence="6 9" id="KW-0472">Membrane</keyword>
<feature type="compositionally biased region" description="Gly residues" evidence="8">
    <location>
        <begin position="1"/>
        <end position="14"/>
    </location>
</feature>
<feature type="region of interest" description="Disordered" evidence="8">
    <location>
        <begin position="1"/>
        <end position="24"/>
    </location>
</feature>
<reference evidence="10 11" key="1">
    <citation type="submission" date="2016-09" db="EMBL/GenBank/DDBJ databases">
        <title>Genome-resolved meta-omics ties microbial dynamics to process performance in biotechnology for thiocyanate degradation.</title>
        <authorList>
            <person name="Kantor R.S."/>
            <person name="Huddy R.J."/>
            <person name="Iyer R."/>
            <person name="Thomas B.C."/>
            <person name="Brown C.T."/>
            <person name="Anantharaman K."/>
            <person name="Tringe S."/>
            <person name="Hettich R.L."/>
            <person name="Harrison S.T."/>
            <person name="Banfield J.F."/>
        </authorList>
    </citation>
    <scope>NUCLEOTIDE SEQUENCE [LARGE SCALE GENOMIC DNA]</scope>
    <source>
        <strain evidence="10">59-99</strain>
    </source>
</reference>
<proteinExistence type="inferred from homology"/>
<evidence type="ECO:0000256" key="3">
    <source>
        <dbReference type="ARBA" id="ARBA00022475"/>
    </source>
</evidence>
<evidence type="ECO:0000256" key="8">
    <source>
        <dbReference type="SAM" id="MobiDB-lite"/>
    </source>
</evidence>
<dbReference type="STRING" id="1895771.BGO89_02640"/>
<evidence type="ECO:0000256" key="4">
    <source>
        <dbReference type="ARBA" id="ARBA00022692"/>
    </source>
</evidence>
<gene>
    <name evidence="10" type="ORF">BGO89_02640</name>
</gene>
<sequence length="184" mass="20422">MAGGGEALGGGGGQRRGKKGKRKAKKRLGFRLDMTPLVDITFLLLTFFMLTTSMITPQTMEMSVPPEIDKPVEVKQSELFTIRVRDDGKLFYNQGMDQPTPVSSVKDLMKVVVDQNVALKNRCIVVLKSGKNVQYGRVVEVLDILNQAEPQIIQGLKQAGINERSRKFTVAPMEDKDVEEIKGL</sequence>
<evidence type="ECO:0000256" key="1">
    <source>
        <dbReference type="ARBA" id="ARBA00004162"/>
    </source>
</evidence>
<name>A0A1M3L283_9BACT</name>
<keyword evidence="3" id="KW-1003">Cell membrane</keyword>
<evidence type="ECO:0000256" key="7">
    <source>
        <dbReference type="RuleBase" id="RU003879"/>
    </source>
</evidence>
<dbReference type="GO" id="GO:0015031">
    <property type="term" value="P:protein transport"/>
    <property type="evidence" value="ECO:0007669"/>
    <property type="project" value="UniProtKB-KW"/>
</dbReference>
<evidence type="ECO:0000313" key="11">
    <source>
        <dbReference type="Proteomes" id="UP000184233"/>
    </source>
</evidence>
<evidence type="ECO:0000313" key="10">
    <source>
        <dbReference type="EMBL" id="OJX59334.1"/>
    </source>
</evidence>
<dbReference type="InterPro" id="IPR003400">
    <property type="entry name" value="ExbD"/>
</dbReference>
<comment type="subcellular location">
    <subcellularLocation>
        <location evidence="1">Cell membrane</location>
        <topology evidence="1">Single-pass membrane protein</topology>
    </subcellularLocation>
    <subcellularLocation>
        <location evidence="7">Cell membrane</location>
        <topology evidence="7">Single-pass type II membrane protein</topology>
    </subcellularLocation>
</comment>
<evidence type="ECO:0000256" key="9">
    <source>
        <dbReference type="SAM" id="Phobius"/>
    </source>
</evidence>
<organism evidence="10 11">
    <name type="scientific">Candidatus Kapaibacterium thiocyanatum</name>
    <dbReference type="NCBI Taxonomy" id="1895771"/>
    <lineage>
        <taxon>Bacteria</taxon>
        <taxon>Pseudomonadati</taxon>
        <taxon>Candidatus Kapaibacteriota</taxon>
        <taxon>Candidatus Kapaibacteriia</taxon>
        <taxon>Candidatus Kapaibacteriales</taxon>
        <taxon>Candidatus Kapaibacteriaceae</taxon>
        <taxon>Candidatus Kapaibacterium</taxon>
    </lineage>
</organism>
<dbReference type="Proteomes" id="UP000184233">
    <property type="component" value="Unassembled WGS sequence"/>
</dbReference>
<evidence type="ECO:0008006" key="12">
    <source>
        <dbReference type="Google" id="ProtNLM"/>
    </source>
</evidence>
<dbReference type="AlphaFoldDB" id="A0A1M3L283"/>
<evidence type="ECO:0000256" key="6">
    <source>
        <dbReference type="ARBA" id="ARBA00023136"/>
    </source>
</evidence>
<feature type="compositionally biased region" description="Basic residues" evidence="8">
    <location>
        <begin position="15"/>
        <end position="24"/>
    </location>
</feature>
<keyword evidence="4 7" id="KW-0812">Transmembrane</keyword>
<dbReference type="Pfam" id="PF02472">
    <property type="entry name" value="ExbD"/>
    <property type="match status" value="1"/>
</dbReference>
<dbReference type="GO" id="GO:0022857">
    <property type="term" value="F:transmembrane transporter activity"/>
    <property type="evidence" value="ECO:0007669"/>
    <property type="project" value="InterPro"/>
</dbReference>
<dbReference type="EMBL" id="MKVH01000013">
    <property type="protein sequence ID" value="OJX59334.1"/>
    <property type="molecule type" value="Genomic_DNA"/>
</dbReference>
<feature type="transmembrane region" description="Helical" evidence="9">
    <location>
        <begin position="28"/>
        <end position="50"/>
    </location>
</feature>